<dbReference type="Proteomes" id="UP000593571">
    <property type="component" value="Unassembled WGS sequence"/>
</dbReference>
<accession>A0A7J8HT02</accession>
<protein>
    <submittedName>
        <fullName evidence="2">Uncharacterized protein</fullName>
    </submittedName>
</protein>
<keyword evidence="1" id="KW-1133">Transmembrane helix</keyword>
<dbReference type="AlphaFoldDB" id="A0A7J8HT02"/>
<reference evidence="2 3" key="1">
    <citation type="journal article" date="2020" name="Nature">
        <title>Six reference-quality genomes reveal evolution of bat adaptations.</title>
        <authorList>
            <person name="Jebb D."/>
            <person name="Huang Z."/>
            <person name="Pippel M."/>
            <person name="Hughes G.M."/>
            <person name="Lavrichenko K."/>
            <person name="Devanna P."/>
            <person name="Winkler S."/>
            <person name="Jermiin L.S."/>
            <person name="Skirmuntt E.C."/>
            <person name="Katzourakis A."/>
            <person name="Burkitt-Gray L."/>
            <person name="Ray D.A."/>
            <person name="Sullivan K.A.M."/>
            <person name="Roscito J.G."/>
            <person name="Kirilenko B.M."/>
            <person name="Davalos L.M."/>
            <person name="Corthals A.P."/>
            <person name="Power M.L."/>
            <person name="Jones G."/>
            <person name="Ransome R.D."/>
            <person name="Dechmann D.K.N."/>
            <person name="Locatelli A.G."/>
            <person name="Puechmaille S.J."/>
            <person name="Fedrigo O."/>
            <person name="Jarvis E.D."/>
            <person name="Hiller M."/>
            <person name="Vernes S.C."/>
            <person name="Myers E.W."/>
            <person name="Teeling E.C."/>
        </authorList>
    </citation>
    <scope>NUCLEOTIDE SEQUENCE [LARGE SCALE GENOMIC DNA]</scope>
    <source>
        <strain evidence="2">MRouAeg1</strain>
        <tissue evidence="2">Muscle</tissue>
    </source>
</reference>
<organism evidence="2 3">
    <name type="scientific">Rousettus aegyptiacus</name>
    <name type="common">Egyptian fruit bat</name>
    <name type="synonym">Pteropus aegyptiacus</name>
    <dbReference type="NCBI Taxonomy" id="9407"/>
    <lineage>
        <taxon>Eukaryota</taxon>
        <taxon>Metazoa</taxon>
        <taxon>Chordata</taxon>
        <taxon>Craniata</taxon>
        <taxon>Vertebrata</taxon>
        <taxon>Euteleostomi</taxon>
        <taxon>Mammalia</taxon>
        <taxon>Eutheria</taxon>
        <taxon>Laurasiatheria</taxon>
        <taxon>Chiroptera</taxon>
        <taxon>Yinpterochiroptera</taxon>
        <taxon>Pteropodoidea</taxon>
        <taxon>Pteropodidae</taxon>
        <taxon>Rousettinae</taxon>
        <taxon>Rousettus</taxon>
    </lineage>
</organism>
<name>A0A7J8HT02_ROUAE</name>
<evidence type="ECO:0000313" key="2">
    <source>
        <dbReference type="EMBL" id="KAF6474852.1"/>
    </source>
</evidence>
<comment type="caution">
    <text evidence="2">The sequence shown here is derived from an EMBL/GenBank/DDBJ whole genome shotgun (WGS) entry which is preliminary data.</text>
</comment>
<keyword evidence="3" id="KW-1185">Reference proteome</keyword>
<feature type="transmembrane region" description="Helical" evidence="1">
    <location>
        <begin position="53"/>
        <end position="70"/>
    </location>
</feature>
<gene>
    <name evidence="2" type="ORF">HJG63_010985</name>
</gene>
<evidence type="ECO:0000313" key="3">
    <source>
        <dbReference type="Proteomes" id="UP000593571"/>
    </source>
</evidence>
<evidence type="ECO:0000256" key="1">
    <source>
        <dbReference type="SAM" id="Phobius"/>
    </source>
</evidence>
<keyword evidence="1" id="KW-0472">Membrane</keyword>
<sequence>MVLGKLDRYMQKKIKLDHLLTPYTRIKSKWVKDLNVRPIKILEENIGSKLSDFALSNFFFFFFLLIYLLGQRKQKKKINKWEDIKLRSFCKAKETINKTKRQPTEWEKIFAYDTPNKELIYKIYKEFIQH</sequence>
<proteinExistence type="predicted"/>
<keyword evidence="1" id="KW-0812">Transmembrane</keyword>
<dbReference type="EMBL" id="JACASE010000004">
    <property type="protein sequence ID" value="KAF6474852.1"/>
    <property type="molecule type" value="Genomic_DNA"/>
</dbReference>